<evidence type="ECO:0000259" key="1">
    <source>
        <dbReference type="SMART" id="SM00731"/>
    </source>
</evidence>
<dbReference type="GO" id="GO:0005634">
    <property type="term" value="C:nucleus"/>
    <property type="evidence" value="ECO:0007669"/>
    <property type="project" value="TreeGrafter"/>
</dbReference>
<reference evidence="2" key="2">
    <citation type="submission" date="2014-03" db="EMBL/GenBank/DDBJ databases">
        <title>The whipworm genome and dual-species transcriptomics of an intimate host-pathogen interaction.</title>
        <authorList>
            <person name="Foth B.J."/>
            <person name="Tsai I.J."/>
            <person name="Reid A.J."/>
            <person name="Bancroft A.J."/>
            <person name="Nichol S."/>
            <person name="Tracey A."/>
            <person name="Holroyd N."/>
            <person name="Cotton J.A."/>
            <person name="Stanley E.J."/>
            <person name="Zarowiecki M."/>
            <person name="Liu J.Z."/>
            <person name="Huckvale T."/>
            <person name="Cooper P.J."/>
            <person name="Grencis R.K."/>
            <person name="Berriman M."/>
        </authorList>
    </citation>
    <scope>NUCLEOTIDE SEQUENCE [LARGE SCALE GENOMIC DNA]</scope>
</reference>
<dbReference type="GO" id="GO:0006974">
    <property type="term" value="P:DNA damage response"/>
    <property type="evidence" value="ECO:0007669"/>
    <property type="project" value="UniProtKB-ARBA"/>
</dbReference>
<evidence type="ECO:0000313" key="2">
    <source>
        <dbReference type="EMBL" id="CDW56092.1"/>
    </source>
</evidence>
<proteinExistence type="predicted"/>
<name>A0A077Z6K6_TRITR</name>
<keyword evidence="3" id="KW-1185">Reference proteome</keyword>
<organism evidence="2 3">
    <name type="scientific">Trichuris trichiura</name>
    <name type="common">Whipworm</name>
    <name type="synonym">Trichocephalus trichiurus</name>
    <dbReference type="NCBI Taxonomy" id="36087"/>
    <lineage>
        <taxon>Eukaryota</taxon>
        <taxon>Metazoa</taxon>
        <taxon>Ecdysozoa</taxon>
        <taxon>Nematoda</taxon>
        <taxon>Enoplea</taxon>
        <taxon>Dorylaimia</taxon>
        <taxon>Trichinellida</taxon>
        <taxon>Trichuridae</taxon>
        <taxon>Trichuris</taxon>
    </lineage>
</organism>
<accession>A0A077Z6K6</accession>
<evidence type="ECO:0000313" key="3">
    <source>
        <dbReference type="Proteomes" id="UP000030665"/>
    </source>
</evidence>
<dbReference type="InterPro" id="IPR006640">
    <property type="entry name" value="SprT-like_domain"/>
</dbReference>
<sequence>MGESVLSLLQELYPECEEEKLRDLLRAFAGVTLNEQPPRPGTLRNKYTVEQLPDKMEVTWNPRLIKSAGFCKFKRSSKKEHYCIIDLSPKICTTAGRIRDTLLHEMCHAATWLIDKIAEGHGPHWRKWSSLKTRHSYKATTKFAYECTKCSYSVQFSKAKKTYDYTSIRAKLFCFNSRIRHLVCFTIIHFTKFYANVLSGKIN</sequence>
<protein>
    <submittedName>
        <fullName evidence="2">Acidic repeat-containing protein</fullName>
    </submittedName>
</protein>
<reference evidence="2" key="1">
    <citation type="submission" date="2014-01" db="EMBL/GenBank/DDBJ databases">
        <authorList>
            <person name="Aslett M."/>
        </authorList>
    </citation>
    <scope>NUCLEOTIDE SEQUENCE</scope>
</reference>
<dbReference type="OrthoDB" id="20772at2759"/>
<dbReference type="AlphaFoldDB" id="A0A077Z6K6"/>
<dbReference type="SMART" id="SM00731">
    <property type="entry name" value="SprT"/>
    <property type="match status" value="1"/>
</dbReference>
<dbReference type="Pfam" id="PF10263">
    <property type="entry name" value="SprT-like"/>
    <property type="match status" value="1"/>
</dbReference>
<gene>
    <name evidence="2" type="ORF">TTRE_0000436601</name>
</gene>
<dbReference type="EMBL" id="HG806007">
    <property type="protein sequence ID" value="CDW56092.1"/>
    <property type="molecule type" value="Genomic_DNA"/>
</dbReference>
<dbReference type="STRING" id="36087.A0A077Z6K6"/>
<dbReference type="PANTHER" id="PTHR23099:SF0">
    <property type="entry name" value="GERM CELL NUCLEAR ACIDIC PROTEIN"/>
    <property type="match status" value="1"/>
</dbReference>
<dbReference type="PANTHER" id="PTHR23099">
    <property type="entry name" value="TRANSCRIPTIONAL REGULATOR"/>
    <property type="match status" value="1"/>
</dbReference>
<dbReference type="Proteomes" id="UP000030665">
    <property type="component" value="Unassembled WGS sequence"/>
</dbReference>
<feature type="domain" description="SprT-like" evidence="1">
    <location>
        <begin position="41"/>
        <end position="185"/>
    </location>
</feature>